<evidence type="ECO:0000256" key="5">
    <source>
        <dbReference type="ARBA" id="ARBA00023002"/>
    </source>
</evidence>
<comment type="caution">
    <text evidence="6">The sequence shown here is derived from an EMBL/GenBank/DDBJ whole genome shotgun (WGS) entry which is preliminary data.</text>
</comment>
<accession>A0ABQ0Y120</accession>
<sequence length="320" mass="34590">MKSRITNILNIEKPIIQGPMSWLTDAQFVAAVSEAGGLGFLGPNGGSALITRSVTDTIERFRQEIKKIKQLTDKPFGVPLVISRDMAYTEQLVEVIIEEGVTVVLANEYIKDKSLYQKLKSHQIKIIYRPLTPTIENAKEAESFGADIYVATGFDEGGTVPERVIGTFSIVPMIADAIDIPVVAAGGIGDYRTVNAAFALGAEGVFAGSLFIATSENPAAENVKQKIVDSNATDLLLFRTLPAYYRSLPGKLAEELVEMDRQGYSNSELSQYMGGGANMKLGMLDGDTENGFVSVGTGISTISEIKPVKNIIKDVMKDIQ</sequence>
<keyword evidence="5" id="KW-0560">Oxidoreductase</keyword>
<evidence type="ECO:0000313" key="7">
    <source>
        <dbReference type="Proteomes" id="UP000321057"/>
    </source>
</evidence>
<gene>
    <name evidence="6" type="ORF">SGA02_09240</name>
</gene>
<dbReference type="Gene3D" id="3.20.20.70">
    <property type="entry name" value="Aldolase class I"/>
    <property type="match status" value="1"/>
</dbReference>
<dbReference type="EMBL" id="BKAX01000003">
    <property type="protein sequence ID" value="GEQ05096.1"/>
    <property type="molecule type" value="Genomic_DNA"/>
</dbReference>
<dbReference type="Pfam" id="PF03060">
    <property type="entry name" value="NMO"/>
    <property type="match status" value="1"/>
</dbReference>
<dbReference type="InterPro" id="IPR013785">
    <property type="entry name" value="Aldolase_TIM"/>
</dbReference>
<evidence type="ECO:0000256" key="1">
    <source>
        <dbReference type="ARBA" id="ARBA00003535"/>
    </source>
</evidence>
<evidence type="ECO:0000313" key="6">
    <source>
        <dbReference type="EMBL" id="GEQ05096.1"/>
    </source>
</evidence>
<evidence type="ECO:0000256" key="2">
    <source>
        <dbReference type="ARBA" id="ARBA00013457"/>
    </source>
</evidence>
<dbReference type="SUPFAM" id="SSF51412">
    <property type="entry name" value="Inosine monophosphate dehydrogenase (IMPDH)"/>
    <property type="match status" value="1"/>
</dbReference>
<dbReference type="PANTHER" id="PTHR32332:SF20">
    <property type="entry name" value="2-NITROPROPANE DIOXYGENASE-LIKE PROTEIN"/>
    <property type="match status" value="1"/>
</dbReference>
<dbReference type="RefSeq" id="WP_042738715.1">
    <property type="nucleotide sequence ID" value="NZ_BKAX01000003.1"/>
</dbReference>
<dbReference type="Proteomes" id="UP000321057">
    <property type="component" value="Unassembled WGS sequence"/>
</dbReference>
<dbReference type="InterPro" id="IPR004136">
    <property type="entry name" value="NMO"/>
</dbReference>
<dbReference type="PANTHER" id="PTHR32332">
    <property type="entry name" value="2-NITROPROPANE DIOXYGENASE"/>
    <property type="match status" value="1"/>
</dbReference>
<organism evidence="6 7">
    <name type="scientific">Staphylococcus gallinarum</name>
    <dbReference type="NCBI Taxonomy" id="1293"/>
    <lineage>
        <taxon>Bacteria</taxon>
        <taxon>Bacillati</taxon>
        <taxon>Bacillota</taxon>
        <taxon>Bacilli</taxon>
        <taxon>Bacillales</taxon>
        <taxon>Staphylococcaceae</taxon>
        <taxon>Staphylococcus</taxon>
    </lineage>
</organism>
<keyword evidence="3" id="KW-0285">Flavoprotein</keyword>
<name>A0ABQ0Y120_STAGA</name>
<keyword evidence="4" id="KW-0288">FMN</keyword>
<keyword evidence="7" id="KW-1185">Reference proteome</keyword>
<proteinExistence type="predicted"/>
<evidence type="ECO:0000256" key="3">
    <source>
        <dbReference type="ARBA" id="ARBA00022630"/>
    </source>
</evidence>
<comment type="function">
    <text evidence="1">Nitronate monooxygenase that uses molecular oxygen to catalyze the oxidative denitrification of alkyl nitronates. Acts on propionate 3-nitronate (P3N), the presumed physiological substrate. Probably functions in the detoxification of P3N, a metabolic poison produced by plants and fungi as a defense mechanism.</text>
</comment>
<evidence type="ECO:0000256" key="4">
    <source>
        <dbReference type="ARBA" id="ARBA00022643"/>
    </source>
</evidence>
<dbReference type="CDD" id="cd04730">
    <property type="entry name" value="NPD_like"/>
    <property type="match status" value="1"/>
</dbReference>
<protein>
    <recommendedName>
        <fullName evidence="2">Probable nitronate monooxygenase</fullName>
    </recommendedName>
</protein>
<reference evidence="6 7" key="1">
    <citation type="submission" date="2019-07" db="EMBL/GenBank/DDBJ databases">
        <title>Whole genome shotgun sequence of Staphylococcus gallinarum NBRC 109767.</title>
        <authorList>
            <person name="Hosoyama A."/>
            <person name="Uohara A."/>
            <person name="Ohji S."/>
            <person name="Ichikawa N."/>
        </authorList>
    </citation>
    <scope>NUCLEOTIDE SEQUENCE [LARGE SCALE GENOMIC DNA]</scope>
    <source>
        <strain evidence="6 7">NBRC 109767</strain>
    </source>
</reference>